<feature type="region of interest" description="Disordered" evidence="1">
    <location>
        <begin position="583"/>
        <end position="630"/>
    </location>
</feature>
<evidence type="ECO:0000313" key="2">
    <source>
        <dbReference type="EMBL" id="CAD9987097.1"/>
    </source>
</evidence>
<accession>A0A7S2YNV3</accession>
<feature type="compositionally biased region" description="Polar residues" evidence="1">
    <location>
        <begin position="73"/>
        <end position="89"/>
    </location>
</feature>
<dbReference type="AlphaFoldDB" id="A0A7S2YNV3"/>
<feature type="compositionally biased region" description="Acidic residues" evidence="1">
    <location>
        <begin position="613"/>
        <end position="623"/>
    </location>
</feature>
<gene>
    <name evidence="2" type="ORF">APAL1065_LOCUS23070</name>
</gene>
<name>A0A7S2YNV3_9STRA</name>
<protein>
    <submittedName>
        <fullName evidence="2">Uncharacterized protein</fullName>
    </submittedName>
</protein>
<feature type="compositionally biased region" description="Low complexity" evidence="1">
    <location>
        <begin position="13"/>
        <end position="34"/>
    </location>
</feature>
<reference evidence="2" key="1">
    <citation type="submission" date="2021-01" db="EMBL/GenBank/DDBJ databases">
        <authorList>
            <person name="Corre E."/>
            <person name="Pelletier E."/>
            <person name="Niang G."/>
            <person name="Scheremetjew M."/>
            <person name="Finn R."/>
            <person name="Kale V."/>
            <person name="Holt S."/>
            <person name="Cochrane G."/>
            <person name="Meng A."/>
            <person name="Brown T."/>
            <person name="Cohen L."/>
        </authorList>
    </citation>
    <scope>NUCLEOTIDE SEQUENCE</scope>
    <source>
        <strain evidence="2">CCMP125</strain>
    </source>
</reference>
<proteinExistence type="predicted"/>
<evidence type="ECO:0000256" key="1">
    <source>
        <dbReference type="SAM" id="MobiDB-lite"/>
    </source>
</evidence>
<sequence>MMKRGSESGPETNNNNGTMNRNASPVVASPASSSTPWLQVPTEGNHDAWRSASSVPPMDDNDPNDSAPFLQVVSESLSTETATVASSISDTDHHVNEQGGGEDEEQDGMNTVRESSVSVTPHVGGASFQTPPRLLPVPLQSDLFRAQSRSNPQFVSEAALQKWQEFARINNMSPPQKINISLKTVKKRADELLKTAGKSRRWCNLFPKQQTMMAFALKEGFHNLLPNSGSGEDRNNGVRVFIEAICDQSSVSHAHLYNYVRKEGDKMNRSRDAKAYYEQFLEANPCWTEQDRNTFLIYREYREIRIVLRLQEAWSMICAFNTLATAIYLSSWIRNRNNNSEASAGQEDPGGVLINVTRLMRQRLSLREKFESIFCNHEGFSLQTGVEYIFKPQGKGFNDVTESCWVDNNRSPRYVHSWASDNLQRGPLFTTPFRLPKNWCKSPNLATPTEFEHDEYFYHFLTIIGVRFVPNEDNEGDPGQVIFAVQDSLENYPFREVSLQVFLDGGVDTMYAFHNQVMFPSADEFPELTNLSISNTFFGGASPLSKILSKQEPPKQPTPLSEWERKQYAHWFCRDDHVLPYNPDLIDNENPDVDEGDDYSDEDDDSATAICSSDEEELSEEDGTTVNTGY</sequence>
<organism evidence="2">
    <name type="scientific">Entomoneis paludosa</name>
    <dbReference type="NCBI Taxonomy" id="265537"/>
    <lineage>
        <taxon>Eukaryota</taxon>
        <taxon>Sar</taxon>
        <taxon>Stramenopiles</taxon>
        <taxon>Ochrophyta</taxon>
        <taxon>Bacillariophyta</taxon>
        <taxon>Bacillariophyceae</taxon>
        <taxon>Bacillariophycidae</taxon>
        <taxon>Entomoneidaceae</taxon>
        <taxon>Entomoneis</taxon>
    </lineage>
</organism>
<feature type="region of interest" description="Disordered" evidence="1">
    <location>
        <begin position="1"/>
        <end position="134"/>
    </location>
</feature>
<feature type="compositionally biased region" description="Acidic residues" evidence="1">
    <location>
        <begin position="586"/>
        <end position="606"/>
    </location>
</feature>
<dbReference type="EMBL" id="HBHT01034304">
    <property type="protein sequence ID" value="CAD9987097.1"/>
    <property type="molecule type" value="Transcribed_RNA"/>
</dbReference>